<reference evidence="3" key="1">
    <citation type="submission" date="2023-06" db="EMBL/GenBank/DDBJ databases">
        <title>Genome-scale phylogeny and comparative genomics of the fungal order Sordariales.</title>
        <authorList>
            <consortium name="Lawrence Berkeley National Laboratory"/>
            <person name="Hensen N."/>
            <person name="Bonometti L."/>
            <person name="Westerberg I."/>
            <person name="Brannstrom I.O."/>
            <person name="Guillou S."/>
            <person name="Cros-Aarteil S."/>
            <person name="Calhoun S."/>
            <person name="Haridas S."/>
            <person name="Kuo A."/>
            <person name="Mondo S."/>
            <person name="Pangilinan J."/>
            <person name="Riley R."/>
            <person name="Labutti K."/>
            <person name="Andreopoulos B."/>
            <person name="Lipzen A."/>
            <person name="Chen C."/>
            <person name="Yanf M."/>
            <person name="Daum C."/>
            <person name="Ng V."/>
            <person name="Clum A."/>
            <person name="Steindorff A."/>
            <person name="Ohm R."/>
            <person name="Martin F."/>
            <person name="Silar P."/>
            <person name="Natvig D."/>
            <person name="Lalanne C."/>
            <person name="Gautier V."/>
            <person name="Ament-Velasquez S.L."/>
            <person name="Kruys A."/>
            <person name="Hutchinson M.I."/>
            <person name="Powell A.J."/>
            <person name="Barry K."/>
            <person name="Miller A.N."/>
            <person name="Grigoriev I.V."/>
            <person name="Debuchy R."/>
            <person name="Gladieux P."/>
            <person name="Thoren M.H."/>
            <person name="Johannesson H."/>
        </authorList>
    </citation>
    <scope>NUCLEOTIDE SEQUENCE</scope>
    <source>
        <strain evidence="3">PSN4</strain>
    </source>
</reference>
<organism evidence="3 4">
    <name type="scientific">Echria macrotheca</name>
    <dbReference type="NCBI Taxonomy" id="438768"/>
    <lineage>
        <taxon>Eukaryota</taxon>
        <taxon>Fungi</taxon>
        <taxon>Dikarya</taxon>
        <taxon>Ascomycota</taxon>
        <taxon>Pezizomycotina</taxon>
        <taxon>Sordariomycetes</taxon>
        <taxon>Sordariomycetidae</taxon>
        <taxon>Sordariales</taxon>
        <taxon>Schizotheciaceae</taxon>
        <taxon>Echria</taxon>
    </lineage>
</organism>
<evidence type="ECO:0000256" key="2">
    <source>
        <dbReference type="SAM" id="SignalP"/>
    </source>
</evidence>
<evidence type="ECO:0000256" key="1">
    <source>
        <dbReference type="SAM" id="Phobius"/>
    </source>
</evidence>
<keyword evidence="2" id="KW-0732">Signal</keyword>
<sequence>MVRQGSILLALAGLAPPLATAILDKYVTVNYIEDILLAGPVNVKVVNKVVVAADVSDPEISACVTADAVLSSCVASGLLETTAPTASAKDCLCCYGGHEIVSDYSSCATYIAKSYPTETAAFSTVSVLYAICATGTCPYGGAAATPTLPPAASRASTTSAPAGCTSFVSIFNSCSDKLDGFSTLPLSDLASCFCYDKSGNYNTRFDNYASSCAPFAKTADPQDYSVISALGTFCEDYPPITDKSFKPSATLGGIGGGGIGGLGGGGASLSAPTSSSASATVTVTIKSSSALAPPGAAVPGFVAWAANLLTFVASFFILL</sequence>
<proteinExistence type="predicted"/>
<evidence type="ECO:0000313" key="4">
    <source>
        <dbReference type="Proteomes" id="UP001239445"/>
    </source>
</evidence>
<dbReference type="EMBL" id="MU839833">
    <property type="protein sequence ID" value="KAK1755839.1"/>
    <property type="molecule type" value="Genomic_DNA"/>
</dbReference>
<feature type="transmembrane region" description="Helical" evidence="1">
    <location>
        <begin position="296"/>
        <end position="318"/>
    </location>
</feature>
<keyword evidence="1" id="KW-1133">Transmembrane helix</keyword>
<evidence type="ECO:0000313" key="3">
    <source>
        <dbReference type="EMBL" id="KAK1755839.1"/>
    </source>
</evidence>
<name>A0AAJ0BEK1_9PEZI</name>
<gene>
    <name evidence="3" type="ORF">QBC47DRAFT_198026</name>
</gene>
<comment type="caution">
    <text evidence="3">The sequence shown here is derived from an EMBL/GenBank/DDBJ whole genome shotgun (WGS) entry which is preliminary data.</text>
</comment>
<keyword evidence="1" id="KW-0812">Transmembrane</keyword>
<keyword evidence="4" id="KW-1185">Reference proteome</keyword>
<accession>A0AAJ0BEK1</accession>
<keyword evidence="1" id="KW-0472">Membrane</keyword>
<dbReference type="AlphaFoldDB" id="A0AAJ0BEK1"/>
<protein>
    <submittedName>
        <fullName evidence="3">Uncharacterized protein</fullName>
    </submittedName>
</protein>
<dbReference type="Proteomes" id="UP001239445">
    <property type="component" value="Unassembled WGS sequence"/>
</dbReference>
<feature type="signal peptide" evidence="2">
    <location>
        <begin position="1"/>
        <end position="21"/>
    </location>
</feature>
<feature type="chain" id="PRO_5042601744" evidence="2">
    <location>
        <begin position="22"/>
        <end position="319"/>
    </location>
</feature>